<evidence type="ECO:0000256" key="6">
    <source>
        <dbReference type="ARBA" id="ARBA00022490"/>
    </source>
</evidence>
<dbReference type="InterPro" id="IPR004516">
    <property type="entry name" value="HisRS/HisZ"/>
</dbReference>
<evidence type="ECO:0000313" key="11">
    <source>
        <dbReference type="Proteomes" id="UP000321230"/>
    </source>
</evidence>
<dbReference type="UniPathway" id="UPA00031">
    <property type="reaction ID" value="UER00006"/>
</dbReference>
<dbReference type="OrthoDB" id="9769617at2"/>
<reference evidence="10 11" key="1">
    <citation type="submission" date="2019-07" db="EMBL/GenBank/DDBJ databases">
        <title>Whole genome shotgun sequence of Gluconobacter wancherniae NBRC 103581.</title>
        <authorList>
            <person name="Hosoyama A."/>
            <person name="Uohara A."/>
            <person name="Ohji S."/>
            <person name="Ichikawa N."/>
        </authorList>
    </citation>
    <scope>NUCLEOTIDE SEQUENCE [LARGE SCALE GENOMIC DNA]</scope>
    <source>
        <strain evidence="10 11">NBRC 103581</strain>
    </source>
</reference>
<evidence type="ECO:0000256" key="3">
    <source>
        <dbReference type="ARBA" id="ARBA00005539"/>
    </source>
</evidence>
<dbReference type="PANTHER" id="PTHR43707:SF1">
    <property type="entry name" value="HISTIDINE--TRNA LIGASE, MITOCHONDRIAL-RELATED"/>
    <property type="match status" value="1"/>
</dbReference>
<evidence type="ECO:0000256" key="1">
    <source>
        <dbReference type="ARBA" id="ARBA00004496"/>
    </source>
</evidence>
<gene>
    <name evidence="8 10" type="primary">hisZ</name>
    <name evidence="10" type="ORF">GWA01_25570</name>
</gene>
<sequence>MSPYSETPSAALLPSGFADLLPGEAEAEARGIARVMEAFSRHGYQRVRPPLLEFESSLLGGSGEALSEQTFRIMDPSSHRMMALRPDMTTQIARIAGVRLQDAPRPLRLSYSGSCVVIGTPGRESDRQVSQAGVELIGPDSAQADAEVVALGAEALQELGIDGVSFDLSMPALLLGLIEGAIPEGERAALIHALDRKDASAVEELGGSVREQLAVMLRSAGPADRGLELLSQVDFPEKIRGHFDRLKASVDAIRERSPELRLTIDPVDVRGWRYHTGLCVTVFSTTSREELGRGGRYLAGQEAACGLTLRPQALLRAAPVPDARPRCYVPVDLARADLVELHGSGFATVAALGRDQDPAAEAQRLRCTHVWRDGVALPL</sequence>
<dbReference type="PANTHER" id="PTHR43707">
    <property type="entry name" value="HISTIDYL-TRNA SYNTHETASE"/>
    <property type="match status" value="1"/>
</dbReference>
<organism evidence="10 11">
    <name type="scientific">Gluconobacter wancherniae NBRC 103581</name>
    <dbReference type="NCBI Taxonomy" id="656744"/>
    <lineage>
        <taxon>Bacteria</taxon>
        <taxon>Pseudomonadati</taxon>
        <taxon>Pseudomonadota</taxon>
        <taxon>Alphaproteobacteria</taxon>
        <taxon>Acetobacterales</taxon>
        <taxon>Acetobacteraceae</taxon>
        <taxon>Gluconobacter</taxon>
    </lineage>
</organism>
<evidence type="ECO:0000256" key="8">
    <source>
        <dbReference type="HAMAP-Rule" id="MF_00125"/>
    </source>
</evidence>
<keyword evidence="10" id="KW-0328">Glycosyltransferase</keyword>
<keyword evidence="6 8" id="KW-0963">Cytoplasm</keyword>
<evidence type="ECO:0000256" key="4">
    <source>
        <dbReference type="ARBA" id="ARBA00011496"/>
    </source>
</evidence>
<comment type="similarity">
    <text evidence="3 8">Belongs to the class-II aminoacyl-tRNA synthetase family. HisZ subfamily.</text>
</comment>
<evidence type="ECO:0000256" key="5">
    <source>
        <dbReference type="ARBA" id="ARBA00020397"/>
    </source>
</evidence>
<protein>
    <recommendedName>
        <fullName evidence="5 8">ATP phosphoribosyltransferase regulatory subunit</fullName>
    </recommendedName>
</protein>
<dbReference type="GO" id="GO:0006427">
    <property type="term" value="P:histidyl-tRNA aminoacylation"/>
    <property type="evidence" value="ECO:0007669"/>
    <property type="project" value="TreeGrafter"/>
</dbReference>
<dbReference type="RefSeq" id="WP_146798686.1">
    <property type="nucleotide sequence ID" value="NZ_BARC01000009.1"/>
</dbReference>
<dbReference type="EMBL" id="BJUZ01000005">
    <property type="protein sequence ID" value="GEK94787.1"/>
    <property type="molecule type" value="Genomic_DNA"/>
</dbReference>
<evidence type="ECO:0000256" key="7">
    <source>
        <dbReference type="ARBA" id="ARBA00025246"/>
    </source>
</evidence>
<dbReference type="AlphaFoldDB" id="A0A511BAE0"/>
<comment type="caution">
    <text evidence="10">The sequence shown here is derived from an EMBL/GenBank/DDBJ whole genome shotgun (WGS) entry which is preliminary data.</text>
</comment>
<accession>A0A511BAE0</accession>
<comment type="subunit">
    <text evidence="4 8">Heteromultimer composed of HisG and HisZ subunits.</text>
</comment>
<keyword evidence="11" id="KW-1185">Reference proteome</keyword>
<dbReference type="Proteomes" id="UP000321230">
    <property type="component" value="Unassembled WGS sequence"/>
</dbReference>
<dbReference type="SUPFAM" id="SSF55681">
    <property type="entry name" value="Class II aaRS and biotin synthetases"/>
    <property type="match status" value="1"/>
</dbReference>
<dbReference type="InterPro" id="IPR041715">
    <property type="entry name" value="HisRS-like_core"/>
</dbReference>
<keyword evidence="8" id="KW-0368">Histidine biosynthesis</keyword>
<dbReference type="GO" id="GO:0005737">
    <property type="term" value="C:cytoplasm"/>
    <property type="evidence" value="ECO:0007669"/>
    <property type="project" value="UniProtKB-SubCell"/>
</dbReference>
<comment type="miscellaneous">
    <text evidence="8">This function is generally fulfilled by the C-terminal part of HisG, which is missing in some bacteria such as this one.</text>
</comment>
<keyword evidence="10" id="KW-0808">Transferase</keyword>
<dbReference type="Pfam" id="PF13393">
    <property type="entry name" value="tRNA-synt_His"/>
    <property type="match status" value="1"/>
</dbReference>
<dbReference type="GO" id="GO:0000105">
    <property type="term" value="P:L-histidine biosynthetic process"/>
    <property type="evidence" value="ECO:0007669"/>
    <property type="project" value="UniProtKB-UniRule"/>
</dbReference>
<feature type="domain" description="Class II Histidinyl-tRNA synthetase (HisRS)-like catalytic core" evidence="9">
    <location>
        <begin position="16"/>
        <end position="314"/>
    </location>
</feature>
<name>A0A511BAE0_9PROT</name>
<dbReference type="GO" id="GO:0016757">
    <property type="term" value="F:glycosyltransferase activity"/>
    <property type="evidence" value="ECO:0007669"/>
    <property type="project" value="UniProtKB-KW"/>
</dbReference>
<keyword evidence="8" id="KW-0028">Amino-acid biosynthesis</keyword>
<dbReference type="HAMAP" id="MF_00125">
    <property type="entry name" value="HisZ"/>
    <property type="match status" value="1"/>
</dbReference>
<comment type="function">
    <text evidence="7 8">Required for the first step of histidine biosynthesis. May allow the feedback regulation of ATP phosphoribosyltransferase activity by histidine.</text>
</comment>
<comment type="subcellular location">
    <subcellularLocation>
        <location evidence="1 8">Cytoplasm</location>
    </subcellularLocation>
</comment>
<comment type="pathway">
    <text evidence="2 8">Amino-acid biosynthesis; L-histidine biosynthesis; L-histidine from 5-phospho-alpha-D-ribose 1-diphosphate: step 1/9.</text>
</comment>
<dbReference type="Gene3D" id="3.30.930.10">
    <property type="entry name" value="Bira Bifunctional Protein, Domain 2"/>
    <property type="match status" value="1"/>
</dbReference>
<proteinExistence type="inferred from homology"/>
<evidence type="ECO:0000259" key="9">
    <source>
        <dbReference type="Pfam" id="PF13393"/>
    </source>
</evidence>
<dbReference type="InterPro" id="IPR045864">
    <property type="entry name" value="aa-tRNA-synth_II/BPL/LPL"/>
</dbReference>
<dbReference type="InterPro" id="IPR004517">
    <property type="entry name" value="HisZ"/>
</dbReference>
<evidence type="ECO:0000313" key="10">
    <source>
        <dbReference type="EMBL" id="GEK94787.1"/>
    </source>
</evidence>
<dbReference type="GO" id="GO:0004821">
    <property type="term" value="F:histidine-tRNA ligase activity"/>
    <property type="evidence" value="ECO:0007669"/>
    <property type="project" value="TreeGrafter"/>
</dbReference>
<evidence type="ECO:0000256" key="2">
    <source>
        <dbReference type="ARBA" id="ARBA00004667"/>
    </source>
</evidence>